<keyword evidence="2" id="KW-0472">Membrane</keyword>
<evidence type="ECO:0008006" key="5">
    <source>
        <dbReference type="Google" id="ProtNLM"/>
    </source>
</evidence>
<keyword evidence="4" id="KW-1185">Reference proteome</keyword>
<reference evidence="3" key="1">
    <citation type="journal article" date="2014" name="Int. J. Syst. Evol. Microbiol.">
        <title>Complete genome of a new Firmicutes species belonging to the dominant human colonic microbiota ('Ruminococcus bicirculans') reveals two chromosomes and a selective capacity to utilize plant glucans.</title>
        <authorList>
            <consortium name="NISC Comparative Sequencing Program"/>
            <person name="Wegmann U."/>
            <person name="Louis P."/>
            <person name="Goesmann A."/>
            <person name="Henrissat B."/>
            <person name="Duncan S.H."/>
            <person name="Flint H.J."/>
        </authorList>
    </citation>
    <scope>NUCLEOTIDE SEQUENCE</scope>
    <source>
        <strain evidence="3">JCM 17590</strain>
    </source>
</reference>
<dbReference type="Pfam" id="PF10935">
    <property type="entry name" value="DUF2637"/>
    <property type="match status" value="1"/>
</dbReference>
<evidence type="ECO:0000256" key="2">
    <source>
        <dbReference type="SAM" id="Phobius"/>
    </source>
</evidence>
<evidence type="ECO:0000313" key="3">
    <source>
        <dbReference type="EMBL" id="GAA4153878.1"/>
    </source>
</evidence>
<evidence type="ECO:0000313" key="4">
    <source>
        <dbReference type="Proteomes" id="UP001415169"/>
    </source>
</evidence>
<feature type="region of interest" description="Disordered" evidence="1">
    <location>
        <begin position="185"/>
        <end position="204"/>
    </location>
</feature>
<gene>
    <name evidence="3" type="ORF">GCM10022286_00790</name>
</gene>
<reference evidence="3" key="2">
    <citation type="submission" date="2023-12" db="EMBL/GenBank/DDBJ databases">
        <authorList>
            <person name="Sun Q."/>
            <person name="Inoue M."/>
        </authorList>
    </citation>
    <scope>NUCLEOTIDE SEQUENCE</scope>
    <source>
        <strain evidence="3">JCM 17590</strain>
    </source>
</reference>
<organism evidence="3 4">
    <name type="scientific">Gryllotalpicola daejeonensis</name>
    <dbReference type="NCBI Taxonomy" id="993087"/>
    <lineage>
        <taxon>Bacteria</taxon>
        <taxon>Bacillati</taxon>
        <taxon>Actinomycetota</taxon>
        <taxon>Actinomycetes</taxon>
        <taxon>Micrococcales</taxon>
        <taxon>Microbacteriaceae</taxon>
        <taxon>Gryllotalpicola</taxon>
    </lineage>
</organism>
<dbReference type="InterPro" id="IPR021235">
    <property type="entry name" value="DUF2637"/>
</dbReference>
<accession>A0ABP7ZCY1</accession>
<dbReference type="RefSeq" id="WP_344789761.1">
    <property type="nucleotide sequence ID" value="NZ_BAABBV010000001.1"/>
</dbReference>
<keyword evidence="2" id="KW-0812">Transmembrane</keyword>
<evidence type="ECO:0000256" key="1">
    <source>
        <dbReference type="SAM" id="MobiDB-lite"/>
    </source>
</evidence>
<feature type="transmembrane region" description="Helical" evidence="2">
    <location>
        <begin position="43"/>
        <end position="60"/>
    </location>
</feature>
<sequence length="214" mass="22305">MRRSNIAVVIGLIITAGLAFALSFDALTQLAIASNISPHLAWAYPLILDGVGCLSAVAAVQSSTQREARTRLFAWSVTGGTVLISLAANAIHAADGAEHLPVIARMVVGACPPVSLLASLEIVVRMIGRQAPVRATRPKRAAAQTPDARVEAKAASVAPRGMASTVAKETVIAWAKERFAETGEWPSGPVLGEKLGQSRKSGARLRARLAAETA</sequence>
<proteinExistence type="predicted"/>
<feature type="transmembrane region" description="Helical" evidence="2">
    <location>
        <begin position="103"/>
        <end position="124"/>
    </location>
</feature>
<dbReference type="EMBL" id="BAABBV010000001">
    <property type="protein sequence ID" value="GAA4153878.1"/>
    <property type="molecule type" value="Genomic_DNA"/>
</dbReference>
<dbReference type="Proteomes" id="UP001415169">
    <property type="component" value="Unassembled WGS sequence"/>
</dbReference>
<comment type="caution">
    <text evidence="3">The sequence shown here is derived from an EMBL/GenBank/DDBJ whole genome shotgun (WGS) entry which is preliminary data.</text>
</comment>
<name>A0ABP7ZCY1_9MICO</name>
<protein>
    <recommendedName>
        <fullName evidence="5">DUF2637 domain-containing protein</fullName>
    </recommendedName>
</protein>
<feature type="transmembrane region" description="Helical" evidence="2">
    <location>
        <begin position="72"/>
        <end position="91"/>
    </location>
</feature>
<keyword evidence="2" id="KW-1133">Transmembrane helix</keyword>